<evidence type="ECO:0000313" key="3">
    <source>
        <dbReference type="Proteomes" id="UP000179018"/>
    </source>
</evidence>
<dbReference type="Pfam" id="PF08241">
    <property type="entry name" value="Methyltransf_11"/>
    <property type="match status" value="1"/>
</dbReference>
<proteinExistence type="predicted"/>
<name>A0A1F8B3C7_9BACT</name>
<dbReference type="SUPFAM" id="SSF53335">
    <property type="entry name" value="S-adenosyl-L-methionine-dependent methyltransferases"/>
    <property type="match status" value="1"/>
</dbReference>
<dbReference type="Proteomes" id="UP000179018">
    <property type="component" value="Unassembled WGS sequence"/>
</dbReference>
<dbReference type="EMBL" id="MGHC01000035">
    <property type="protein sequence ID" value="OGM58501.1"/>
    <property type="molecule type" value="Genomic_DNA"/>
</dbReference>
<sequence>MKLHLGCGHIYIPGFIHIDIDKFPHIDYLRSAADLSIFPDNSVEIIYASHVLAYFDREQVKEVLAEWKRVLVPGGTLRLADRDFAALSSIYQKYGDLEPLLGYLYTLDKVDGKATYLNNIYDYKYLKNLLENTGFINVRRWNWRNNYPANYPDGSQARFFPTPEKDILISLNIECKKP</sequence>
<feature type="domain" description="Methyltransferase type 11" evidence="1">
    <location>
        <begin position="26"/>
        <end position="77"/>
    </location>
</feature>
<organism evidence="2 3">
    <name type="scientific">Candidatus Woesebacteria bacterium RIFCSPLOWO2_01_FULL_39_10</name>
    <dbReference type="NCBI Taxonomy" id="1802516"/>
    <lineage>
        <taxon>Bacteria</taxon>
        <taxon>Candidatus Woeseibacteriota</taxon>
    </lineage>
</organism>
<evidence type="ECO:0000313" key="2">
    <source>
        <dbReference type="EMBL" id="OGM58501.1"/>
    </source>
</evidence>
<dbReference type="GO" id="GO:0008757">
    <property type="term" value="F:S-adenosylmethionine-dependent methyltransferase activity"/>
    <property type="evidence" value="ECO:0007669"/>
    <property type="project" value="InterPro"/>
</dbReference>
<dbReference type="Gene3D" id="3.40.50.150">
    <property type="entry name" value="Vaccinia Virus protein VP39"/>
    <property type="match status" value="1"/>
</dbReference>
<protein>
    <recommendedName>
        <fullName evidence="1">Methyltransferase type 11 domain-containing protein</fullName>
    </recommendedName>
</protein>
<gene>
    <name evidence="2" type="ORF">A3A75_00790</name>
</gene>
<reference evidence="2 3" key="1">
    <citation type="journal article" date="2016" name="Nat. Commun.">
        <title>Thousands of microbial genomes shed light on interconnected biogeochemical processes in an aquifer system.</title>
        <authorList>
            <person name="Anantharaman K."/>
            <person name="Brown C.T."/>
            <person name="Hug L.A."/>
            <person name="Sharon I."/>
            <person name="Castelle C.J."/>
            <person name="Probst A.J."/>
            <person name="Thomas B.C."/>
            <person name="Singh A."/>
            <person name="Wilkins M.J."/>
            <person name="Karaoz U."/>
            <person name="Brodie E.L."/>
            <person name="Williams K.H."/>
            <person name="Hubbard S.S."/>
            <person name="Banfield J.F."/>
        </authorList>
    </citation>
    <scope>NUCLEOTIDE SEQUENCE [LARGE SCALE GENOMIC DNA]</scope>
</reference>
<dbReference type="AlphaFoldDB" id="A0A1F8B3C7"/>
<dbReference type="STRING" id="1802516.A3A75_00790"/>
<evidence type="ECO:0000259" key="1">
    <source>
        <dbReference type="Pfam" id="PF08241"/>
    </source>
</evidence>
<accession>A0A1F8B3C7</accession>
<dbReference type="InterPro" id="IPR013216">
    <property type="entry name" value="Methyltransf_11"/>
</dbReference>
<comment type="caution">
    <text evidence="2">The sequence shown here is derived from an EMBL/GenBank/DDBJ whole genome shotgun (WGS) entry which is preliminary data.</text>
</comment>
<dbReference type="InterPro" id="IPR029063">
    <property type="entry name" value="SAM-dependent_MTases_sf"/>
</dbReference>